<dbReference type="EMBL" id="DSJL01000011">
    <property type="protein sequence ID" value="HEF65149.1"/>
    <property type="molecule type" value="Genomic_DNA"/>
</dbReference>
<dbReference type="InterPro" id="IPR036637">
    <property type="entry name" value="Phosphohistidine_dom_sf"/>
</dbReference>
<dbReference type="SUPFAM" id="SSF52009">
    <property type="entry name" value="Phosphohistidine domain"/>
    <property type="match status" value="1"/>
</dbReference>
<dbReference type="Pfam" id="PF00391">
    <property type="entry name" value="PEP-utilizers"/>
    <property type="match status" value="1"/>
</dbReference>
<dbReference type="NCBIfam" id="NF006153">
    <property type="entry name" value="PRK08296.1-5"/>
    <property type="match status" value="1"/>
</dbReference>
<evidence type="ECO:0000313" key="2">
    <source>
        <dbReference type="EMBL" id="HEF65149.1"/>
    </source>
</evidence>
<comment type="caution">
    <text evidence="2">The sequence shown here is derived from an EMBL/GenBank/DDBJ whole genome shotgun (WGS) entry which is preliminary data.</text>
</comment>
<dbReference type="GO" id="GO:0016772">
    <property type="term" value="F:transferase activity, transferring phosphorus-containing groups"/>
    <property type="evidence" value="ECO:0007669"/>
    <property type="project" value="InterPro"/>
</dbReference>
<dbReference type="PANTHER" id="PTHR43615:SF1">
    <property type="entry name" value="PPDK_N DOMAIN-CONTAINING PROTEIN"/>
    <property type="match status" value="1"/>
</dbReference>
<dbReference type="AlphaFoldDB" id="A0A7C1XIM6"/>
<dbReference type="NCBIfam" id="NF006151">
    <property type="entry name" value="PRK08296.1-3"/>
    <property type="match status" value="1"/>
</dbReference>
<accession>A0A7C1XIM6</accession>
<feature type="domain" description="PEP-utilising enzyme mobile" evidence="1">
    <location>
        <begin position="528"/>
        <end position="598"/>
    </location>
</feature>
<dbReference type="InterPro" id="IPR008279">
    <property type="entry name" value="PEP-util_enz_mobile_dom"/>
</dbReference>
<protein>
    <submittedName>
        <fullName evidence="2">PEP-utilizing protein mobile subunit</fullName>
    </submittedName>
</protein>
<dbReference type="InterPro" id="IPR051549">
    <property type="entry name" value="PEP_Utilizing_Enz"/>
</dbReference>
<sequence length="604" mass="69519">MSGTLRFPSPFEVETPAGCEGWEEMYPAYMRFSEARRELEESRLWFYNGMHFPEPISPFDVITAEAFYIAIGEMNARFFCIPPAMGVDFRVLNGYVYISGIPVLDPQKIQERVELFQRRAGHYYENWSTIYEDWKQRVINEIEALKAIPFPHLPEIEPEELVFAHRGIGTSMTVFESYNRVIESLFRIAQIHCEIVMIGFAAYLTFYDFCKRFFPEIPDQQITLMVSGIDVSMMRPDKELRVLAQRAVELGLAEKFSEGRSWREVFADLEQHENGRAWLQEWNERGEPWFWINAGDGLQHQFRAWRDDPSPIFPILIEYVKRAARGESIERDTSQVREERDRITAEYRALLPSEADRQAFDQLLALVRQVYYAIEDHKFWVDHWFMSVWWNKLRELGALFVEHGFFREVDDLFYLHWTEVSQALTDLLLGWSIGTEPYGPKHWPAVIERRKATLAKLRAFNPPPALGVVPEQIADPAIVMLWGITPERLRAWITKDEGNILRGFAASPGIVEGPARVIFDVAELKSVEDGEILVCSVTEPSWAPVFAKVRGIVTDIGGVMSHAAIVAREYSVPAVLGTGVATKRIRTGQRLRVDGNEGTVTILD</sequence>
<name>A0A7C1XIM6_THERO</name>
<organism evidence="2">
    <name type="scientific">Thermomicrobium roseum</name>
    <dbReference type="NCBI Taxonomy" id="500"/>
    <lineage>
        <taxon>Bacteria</taxon>
        <taxon>Pseudomonadati</taxon>
        <taxon>Thermomicrobiota</taxon>
        <taxon>Thermomicrobia</taxon>
        <taxon>Thermomicrobiales</taxon>
        <taxon>Thermomicrobiaceae</taxon>
        <taxon>Thermomicrobium</taxon>
    </lineage>
</organism>
<dbReference type="Gene3D" id="3.50.30.10">
    <property type="entry name" value="Phosphohistidine domain"/>
    <property type="match status" value="1"/>
</dbReference>
<gene>
    <name evidence="2" type="ORF">ENP47_06105</name>
</gene>
<reference evidence="2" key="1">
    <citation type="journal article" date="2020" name="mSystems">
        <title>Genome- and Community-Level Interaction Insights into Carbon Utilization and Element Cycling Functions of Hydrothermarchaeota in Hydrothermal Sediment.</title>
        <authorList>
            <person name="Zhou Z."/>
            <person name="Liu Y."/>
            <person name="Xu W."/>
            <person name="Pan J."/>
            <person name="Luo Z.H."/>
            <person name="Li M."/>
        </authorList>
    </citation>
    <scope>NUCLEOTIDE SEQUENCE [LARGE SCALE GENOMIC DNA]</scope>
    <source>
        <strain evidence="2">SpSt-222</strain>
    </source>
</reference>
<dbReference type="PANTHER" id="PTHR43615">
    <property type="entry name" value="PHOSPHOENOLPYRUVATE SYNTHASE-RELATED"/>
    <property type="match status" value="1"/>
</dbReference>
<proteinExistence type="predicted"/>
<evidence type="ECO:0000259" key="1">
    <source>
        <dbReference type="Pfam" id="PF00391"/>
    </source>
</evidence>